<gene>
    <name evidence="12" type="ORF">TCM_011151</name>
</gene>
<dbReference type="HAMAP" id="MF_00185">
    <property type="entry name" value="IPP_trans"/>
    <property type="match status" value="1"/>
</dbReference>
<dbReference type="EC" id="2.5.1.112" evidence="10"/>
<keyword evidence="2 12" id="KW-0808">Transferase</keyword>
<dbReference type="InParanoid" id="A0A061E9D2"/>
<dbReference type="STRING" id="3641.A0A061E9D2"/>
<dbReference type="GO" id="GO:0006400">
    <property type="term" value="P:tRNA modification"/>
    <property type="evidence" value="ECO:0000318"/>
    <property type="project" value="GO_Central"/>
</dbReference>
<comment type="function">
    <text evidence="9">Involved in cytokinin biosynthesis. Catalyzes the transfer of an isopentenyl group from dimethylallyl diphosphate (DMAPP) to ATP and ADP.</text>
</comment>
<dbReference type="PANTHER" id="PTHR11088:SF59">
    <property type="entry name" value="ADENYLATE ISOPENTENYLTRANSFERASE"/>
    <property type="match status" value="1"/>
</dbReference>
<evidence type="ECO:0000256" key="3">
    <source>
        <dbReference type="ARBA" id="ARBA00022712"/>
    </source>
</evidence>
<keyword evidence="3" id="KW-0203">Cytokinin biosynthesis</keyword>
<evidence type="ECO:0000256" key="9">
    <source>
        <dbReference type="ARBA" id="ARBA00055191"/>
    </source>
</evidence>
<dbReference type="HOGENOM" id="CLU_032616_4_1_1"/>
<proteinExistence type="inferred from homology"/>
<evidence type="ECO:0000313" key="13">
    <source>
        <dbReference type="Proteomes" id="UP000026915"/>
    </source>
</evidence>
<name>A0A061E9D2_THECC</name>
<evidence type="ECO:0000256" key="10">
    <source>
        <dbReference type="ARBA" id="ARBA00066838"/>
    </source>
</evidence>
<keyword evidence="5" id="KW-0067">ATP-binding</keyword>
<comment type="catalytic activity">
    <reaction evidence="7">
        <text>dimethylallyl diphosphate + ATP = N(6)-(dimethylallyl)adenosine 5'-triphosphate + diphosphate</text>
        <dbReference type="Rhea" id="RHEA:36331"/>
        <dbReference type="ChEBI" id="CHEBI:30616"/>
        <dbReference type="ChEBI" id="CHEBI:33019"/>
        <dbReference type="ChEBI" id="CHEBI:57623"/>
        <dbReference type="ChEBI" id="CHEBI:73532"/>
        <dbReference type="EC" id="2.5.1.112"/>
    </reaction>
</comment>
<evidence type="ECO:0000256" key="8">
    <source>
        <dbReference type="ARBA" id="ARBA00052386"/>
    </source>
</evidence>
<evidence type="ECO:0000256" key="11">
    <source>
        <dbReference type="SAM" id="SignalP"/>
    </source>
</evidence>
<comment type="similarity">
    <text evidence="1">Belongs to the IPP transferase family.</text>
</comment>
<feature type="signal peptide" evidence="11">
    <location>
        <begin position="1"/>
        <end position="19"/>
    </location>
</feature>
<evidence type="ECO:0000256" key="1">
    <source>
        <dbReference type="ARBA" id="ARBA00005842"/>
    </source>
</evidence>
<feature type="chain" id="PRO_5001601482" description="adenylate dimethylallyltransferase (ADP/ATP-dependent)" evidence="11">
    <location>
        <begin position="20"/>
        <end position="321"/>
    </location>
</feature>
<dbReference type="GO" id="GO:0009824">
    <property type="term" value="F:AMP dimethylallyltransferase activity"/>
    <property type="evidence" value="ECO:0007669"/>
    <property type="project" value="UniProtKB-ARBA"/>
</dbReference>
<sequence length="321" mass="36242">MAWLICLIVLLSLVFILKSVIMRKANFEKSGTEKASTSSTLATNSVGSTQNQKNKTKVIFVMGATATGKSKLSIDLATYFSGEIINSDKIQVYEGLDIITNKITEAEGRGIPHHMIGFVDPNKDFTVDDFCRHALQNIDIISKKGQLPIIAGGSNSYLETLVEDSKFKFQDNFECCFIWLDVSKSVLYKRVANRVDEMVEAGLVEEARGMLVPEADYTKGIRRAIGAPEMHNYFMLEKDTNIDDSTKNEILAHAIEEIKVNTCKLVDSQFRKIQRLREELGWKMHRIDATSVHEKCGKDAEDEWMKEVLEKTITIVDEFLK</sequence>
<dbReference type="OMA" id="DIRRVDC"/>
<dbReference type="EMBL" id="CM001880">
    <property type="protein sequence ID" value="EOY01208.1"/>
    <property type="molecule type" value="Genomic_DNA"/>
</dbReference>
<evidence type="ECO:0000256" key="4">
    <source>
        <dbReference type="ARBA" id="ARBA00022741"/>
    </source>
</evidence>
<dbReference type="Gramene" id="EOY01208">
    <property type="protein sequence ID" value="EOY01208"/>
    <property type="gene ID" value="TCM_011151"/>
</dbReference>
<keyword evidence="11" id="KW-0732">Signal</keyword>
<evidence type="ECO:0000256" key="5">
    <source>
        <dbReference type="ARBA" id="ARBA00022840"/>
    </source>
</evidence>
<protein>
    <recommendedName>
        <fullName evidence="10">adenylate dimethylallyltransferase (ADP/ATP-dependent)</fullName>
        <ecNumber evidence="10">2.5.1.112</ecNumber>
    </recommendedName>
</protein>
<dbReference type="GO" id="GO:0005524">
    <property type="term" value="F:ATP binding"/>
    <property type="evidence" value="ECO:0007669"/>
    <property type="project" value="UniProtKB-KW"/>
</dbReference>
<dbReference type="GO" id="GO:0052622">
    <property type="term" value="F:ATP/ADP dimethylallyltransferase activity"/>
    <property type="evidence" value="ECO:0007669"/>
    <property type="project" value="UniProtKB-EC"/>
</dbReference>
<dbReference type="Pfam" id="PF01715">
    <property type="entry name" value="IPPT"/>
    <property type="match status" value="2"/>
</dbReference>
<reference evidence="12 13" key="1">
    <citation type="journal article" date="2013" name="Genome Biol.">
        <title>The genome sequence of the most widely cultivated cacao type and its use to identify candidate genes regulating pod color.</title>
        <authorList>
            <person name="Motamayor J.C."/>
            <person name="Mockaitis K."/>
            <person name="Schmutz J."/>
            <person name="Haiminen N."/>
            <person name="Iii D.L."/>
            <person name="Cornejo O."/>
            <person name="Findley S.D."/>
            <person name="Zheng P."/>
            <person name="Utro F."/>
            <person name="Royaert S."/>
            <person name="Saski C."/>
            <person name="Jenkins J."/>
            <person name="Podicheti R."/>
            <person name="Zhao M."/>
            <person name="Scheffler B.E."/>
            <person name="Stack J.C."/>
            <person name="Feltus F.A."/>
            <person name="Mustiga G.M."/>
            <person name="Amores F."/>
            <person name="Phillips W."/>
            <person name="Marelli J.P."/>
            <person name="May G.D."/>
            <person name="Shapiro H."/>
            <person name="Ma J."/>
            <person name="Bustamante C.D."/>
            <person name="Schnell R.J."/>
            <person name="Main D."/>
            <person name="Gilbert D."/>
            <person name="Parida L."/>
            <person name="Kuhn D.N."/>
        </authorList>
    </citation>
    <scope>NUCLEOTIDE SEQUENCE [LARGE SCALE GENOMIC DNA]</scope>
    <source>
        <strain evidence="13">cv. Matina 1-6</strain>
    </source>
</reference>
<evidence type="ECO:0000256" key="6">
    <source>
        <dbReference type="ARBA" id="ARBA00022946"/>
    </source>
</evidence>
<dbReference type="GO" id="GO:0005739">
    <property type="term" value="C:mitochondrion"/>
    <property type="evidence" value="ECO:0000318"/>
    <property type="project" value="GO_Central"/>
</dbReference>
<evidence type="ECO:0000256" key="7">
    <source>
        <dbReference type="ARBA" id="ARBA00051744"/>
    </source>
</evidence>
<dbReference type="InterPro" id="IPR039657">
    <property type="entry name" value="Dimethylallyltransferase"/>
</dbReference>
<evidence type="ECO:0000313" key="12">
    <source>
        <dbReference type="EMBL" id="EOY01208.1"/>
    </source>
</evidence>
<evidence type="ECO:0000256" key="2">
    <source>
        <dbReference type="ARBA" id="ARBA00022679"/>
    </source>
</evidence>
<dbReference type="GO" id="GO:0009691">
    <property type="term" value="P:cytokinin biosynthetic process"/>
    <property type="evidence" value="ECO:0000318"/>
    <property type="project" value="GO_Central"/>
</dbReference>
<keyword evidence="13" id="KW-1185">Reference proteome</keyword>
<dbReference type="Gene3D" id="1.10.287.890">
    <property type="entry name" value="Crystal structure of tRNA isopentenylpyrophosphate transferase (bh2366) domain"/>
    <property type="match status" value="1"/>
</dbReference>
<dbReference type="SUPFAM" id="SSF52540">
    <property type="entry name" value="P-loop containing nucleoside triphosphate hydrolases"/>
    <property type="match status" value="1"/>
</dbReference>
<accession>A0A061E9D2</accession>
<comment type="catalytic activity">
    <reaction evidence="8">
        <text>dimethylallyl diphosphate + ADP = N(6)-(dimethylallyl)adenosine 5'-diphosphate + diphosphate</text>
        <dbReference type="Rhea" id="RHEA:36327"/>
        <dbReference type="ChEBI" id="CHEBI:33019"/>
        <dbReference type="ChEBI" id="CHEBI:57623"/>
        <dbReference type="ChEBI" id="CHEBI:73533"/>
        <dbReference type="ChEBI" id="CHEBI:456216"/>
        <dbReference type="EC" id="2.5.1.112"/>
    </reaction>
</comment>
<dbReference type="GO" id="GO:0052381">
    <property type="term" value="F:tRNA dimethylallyltransferase activity"/>
    <property type="evidence" value="ECO:0000318"/>
    <property type="project" value="GO_Central"/>
</dbReference>
<organism evidence="12 13">
    <name type="scientific">Theobroma cacao</name>
    <name type="common">Cacao</name>
    <name type="synonym">Cocoa</name>
    <dbReference type="NCBI Taxonomy" id="3641"/>
    <lineage>
        <taxon>Eukaryota</taxon>
        <taxon>Viridiplantae</taxon>
        <taxon>Streptophyta</taxon>
        <taxon>Embryophyta</taxon>
        <taxon>Tracheophyta</taxon>
        <taxon>Spermatophyta</taxon>
        <taxon>Magnoliopsida</taxon>
        <taxon>eudicotyledons</taxon>
        <taxon>Gunneridae</taxon>
        <taxon>Pentapetalae</taxon>
        <taxon>rosids</taxon>
        <taxon>malvids</taxon>
        <taxon>Malvales</taxon>
        <taxon>Malvaceae</taxon>
        <taxon>Byttnerioideae</taxon>
        <taxon>Theobroma</taxon>
    </lineage>
</organism>
<dbReference type="Proteomes" id="UP000026915">
    <property type="component" value="Chromosome 2"/>
</dbReference>
<dbReference type="FunFam" id="1.10.287.890:FF:000002">
    <property type="entry name" value="Adenylate isopentenyltransferase 5, chloroplastic"/>
    <property type="match status" value="1"/>
</dbReference>
<dbReference type="PANTHER" id="PTHR11088">
    <property type="entry name" value="TRNA DIMETHYLALLYLTRANSFERASE"/>
    <property type="match status" value="1"/>
</dbReference>
<dbReference type="AlphaFoldDB" id="A0A061E9D2"/>
<dbReference type="InterPro" id="IPR027417">
    <property type="entry name" value="P-loop_NTPase"/>
</dbReference>
<dbReference type="eggNOG" id="KOG1384">
    <property type="taxonomic scope" value="Eukaryota"/>
</dbReference>
<dbReference type="Gene3D" id="3.40.50.300">
    <property type="entry name" value="P-loop containing nucleotide triphosphate hydrolases"/>
    <property type="match status" value="1"/>
</dbReference>
<dbReference type="InterPro" id="IPR018022">
    <property type="entry name" value="IPT"/>
</dbReference>
<keyword evidence="4" id="KW-0547">Nucleotide-binding</keyword>
<keyword evidence="6" id="KW-0809">Transit peptide</keyword>